<sequence length="424" mass="44477">MITALLPIFFAVLLLGLPIFAALAFSVFLAIEFFGTTSPVIVPMRMFTGMNNFSLMAIPFFILAAELMRIGGLSERLINLAKALVGWVPGGLAAATVLSCLFFGSISGSSPATVVAIGTIMFPALVAAGYDKRFAIGLIATSGTLGPIVPPSIALIIYGSVTGTSVGRLFAAGLLPAILIGSLLIAYCMIYASFKKYERAPFPSLREIGAAFKAAAWGLGLPVILLGGIYTGIFTPTESAAVACMYGLFVGMAVYRTIGLHDLFGTLRNAGLVSATLLLITAGASAFSWLLAITGTPTQLASQVLSMTDDPLQVMALLNVVMIIAGFFLDSASAIIVLSPLLQPIAAQVGVDPVHFGIITLVNFSVGMITPPVGLNLFVAMAISKMPLLEVFKACIPLILIMLVALIVITYVPWLSTWLPSLLY</sequence>
<keyword evidence="3 7" id="KW-0997">Cell inner membrane</keyword>
<comment type="caution">
    <text evidence="9">The sequence shown here is derived from an EMBL/GenBank/DDBJ whole genome shotgun (WGS) entry which is preliminary data.</text>
</comment>
<organism evidence="9 10">
    <name type="scientific">Billgrantia endophytica</name>
    <dbReference type="NCBI Taxonomy" id="2033802"/>
    <lineage>
        <taxon>Bacteria</taxon>
        <taxon>Pseudomonadati</taxon>
        <taxon>Pseudomonadota</taxon>
        <taxon>Gammaproteobacteria</taxon>
        <taxon>Oceanospirillales</taxon>
        <taxon>Halomonadaceae</taxon>
        <taxon>Billgrantia</taxon>
    </lineage>
</organism>
<feature type="transmembrane region" description="Helical" evidence="7">
    <location>
        <begin position="270"/>
        <end position="292"/>
    </location>
</feature>
<dbReference type="AlphaFoldDB" id="A0A2N7U0R9"/>
<dbReference type="PIRSF" id="PIRSF006066">
    <property type="entry name" value="HI0050"/>
    <property type="match status" value="1"/>
</dbReference>
<dbReference type="NCBIfam" id="TIGR00786">
    <property type="entry name" value="dctM"/>
    <property type="match status" value="1"/>
</dbReference>
<dbReference type="GO" id="GO:0022857">
    <property type="term" value="F:transmembrane transporter activity"/>
    <property type="evidence" value="ECO:0007669"/>
    <property type="project" value="UniProtKB-UniRule"/>
</dbReference>
<feature type="transmembrane region" description="Helical" evidence="7">
    <location>
        <begin position="84"/>
        <end position="106"/>
    </location>
</feature>
<feature type="transmembrane region" description="Helical" evidence="7">
    <location>
        <begin position="357"/>
        <end position="379"/>
    </location>
</feature>
<evidence type="ECO:0000256" key="5">
    <source>
        <dbReference type="ARBA" id="ARBA00022989"/>
    </source>
</evidence>
<dbReference type="Proteomes" id="UP000235803">
    <property type="component" value="Unassembled WGS sequence"/>
</dbReference>
<keyword evidence="4 7" id="KW-0812">Transmembrane</keyword>
<dbReference type="InterPro" id="IPR010656">
    <property type="entry name" value="DctM"/>
</dbReference>
<dbReference type="EMBL" id="PNRF01000031">
    <property type="protein sequence ID" value="PMR74021.1"/>
    <property type="molecule type" value="Genomic_DNA"/>
</dbReference>
<evidence type="ECO:0000256" key="1">
    <source>
        <dbReference type="ARBA" id="ARBA00004429"/>
    </source>
</evidence>
<accession>A0A2N7U0R9</accession>
<feature type="domain" description="TRAP C4-dicarboxylate transport system permease DctM subunit" evidence="8">
    <location>
        <begin position="8"/>
        <end position="415"/>
    </location>
</feature>
<evidence type="ECO:0000259" key="8">
    <source>
        <dbReference type="Pfam" id="PF06808"/>
    </source>
</evidence>
<evidence type="ECO:0000313" key="10">
    <source>
        <dbReference type="Proteomes" id="UP000235803"/>
    </source>
</evidence>
<dbReference type="PANTHER" id="PTHR33362">
    <property type="entry name" value="SIALIC ACID TRAP TRANSPORTER PERMEASE PROTEIN SIAT-RELATED"/>
    <property type="match status" value="1"/>
</dbReference>
<feature type="transmembrane region" description="Helical" evidence="7">
    <location>
        <begin position="214"/>
        <end position="233"/>
    </location>
</feature>
<comment type="subcellular location">
    <subcellularLocation>
        <location evidence="1 7">Cell inner membrane</location>
        <topology evidence="1 7">Multi-pass membrane protein</topology>
    </subcellularLocation>
</comment>
<feature type="transmembrane region" description="Helical" evidence="7">
    <location>
        <begin position="137"/>
        <end position="158"/>
    </location>
</feature>
<evidence type="ECO:0000313" key="9">
    <source>
        <dbReference type="EMBL" id="PMR74021.1"/>
    </source>
</evidence>
<name>A0A2N7U0R9_9GAMM</name>
<protein>
    <recommendedName>
        <fullName evidence="7">TRAP transporter large permease protein</fullName>
    </recommendedName>
</protein>
<comment type="caution">
    <text evidence="7">Lacks conserved residue(s) required for the propagation of feature annotation.</text>
</comment>
<dbReference type="Pfam" id="PF06808">
    <property type="entry name" value="DctM"/>
    <property type="match status" value="1"/>
</dbReference>
<keyword evidence="6 7" id="KW-0472">Membrane</keyword>
<comment type="function">
    <text evidence="7">Part of the tripartite ATP-independent periplasmic (TRAP) transport system.</text>
</comment>
<evidence type="ECO:0000256" key="7">
    <source>
        <dbReference type="RuleBase" id="RU369079"/>
    </source>
</evidence>
<feature type="transmembrane region" description="Helical" evidence="7">
    <location>
        <begin position="170"/>
        <end position="194"/>
    </location>
</feature>
<dbReference type="InterPro" id="IPR004681">
    <property type="entry name" value="TRAP_DctM"/>
</dbReference>
<dbReference type="OrthoDB" id="9796052at2"/>
<feature type="transmembrane region" description="Helical" evidence="7">
    <location>
        <begin position="112"/>
        <end position="130"/>
    </location>
</feature>
<gene>
    <name evidence="9" type="ORF">C1H69_15220</name>
</gene>
<keyword evidence="5 7" id="KW-1133">Transmembrane helix</keyword>
<feature type="transmembrane region" description="Helical" evidence="7">
    <location>
        <begin position="391"/>
        <end position="414"/>
    </location>
</feature>
<dbReference type="RefSeq" id="WP_102654239.1">
    <property type="nucleotide sequence ID" value="NZ_PNRF01000031.1"/>
</dbReference>
<comment type="similarity">
    <text evidence="7">Belongs to the TRAP transporter large permease family.</text>
</comment>
<evidence type="ECO:0000256" key="3">
    <source>
        <dbReference type="ARBA" id="ARBA00022519"/>
    </source>
</evidence>
<evidence type="ECO:0000256" key="6">
    <source>
        <dbReference type="ARBA" id="ARBA00023136"/>
    </source>
</evidence>
<dbReference type="PANTHER" id="PTHR33362:SF5">
    <property type="entry name" value="C4-DICARBOXYLATE TRAP TRANSPORTER LARGE PERMEASE PROTEIN DCTM"/>
    <property type="match status" value="1"/>
</dbReference>
<feature type="transmembrane region" description="Helical" evidence="7">
    <location>
        <begin position="312"/>
        <end position="329"/>
    </location>
</feature>
<keyword evidence="10" id="KW-1185">Reference proteome</keyword>
<reference evidence="9 10" key="1">
    <citation type="submission" date="2018-01" db="EMBL/GenBank/DDBJ databases">
        <title>Halomonas endophytica sp. nov., isolated from storage liquid in the stems of Populus euphratica.</title>
        <authorList>
            <person name="Chen C."/>
        </authorList>
    </citation>
    <scope>NUCLEOTIDE SEQUENCE [LARGE SCALE GENOMIC DNA]</scope>
    <source>
        <strain evidence="9 10">MC28</strain>
    </source>
</reference>
<keyword evidence="7" id="KW-0813">Transport</keyword>
<dbReference type="GO" id="GO:0005886">
    <property type="term" value="C:plasma membrane"/>
    <property type="evidence" value="ECO:0007669"/>
    <property type="project" value="UniProtKB-SubCell"/>
</dbReference>
<evidence type="ECO:0000256" key="4">
    <source>
        <dbReference type="ARBA" id="ARBA00022692"/>
    </source>
</evidence>
<proteinExistence type="inferred from homology"/>
<evidence type="ECO:0000256" key="2">
    <source>
        <dbReference type="ARBA" id="ARBA00022475"/>
    </source>
</evidence>
<comment type="subunit">
    <text evidence="7">The complex comprises the extracytoplasmic solute receptor protein and the two transmembrane proteins.</text>
</comment>
<keyword evidence="2" id="KW-1003">Cell membrane</keyword>